<dbReference type="GO" id="GO:0005509">
    <property type="term" value="F:calcium ion binding"/>
    <property type="evidence" value="ECO:0007669"/>
    <property type="project" value="InterPro"/>
</dbReference>
<evidence type="ECO:0000256" key="1">
    <source>
        <dbReference type="ARBA" id="ARBA00004613"/>
    </source>
</evidence>
<keyword evidence="2" id="KW-0964">Secreted</keyword>
<evidence type="ECO:0000313" key="5">
    <source>
        <dbReference type="EMBL" id="ESK53636.1"/>
    </source>
</evidence>
<dbReference type="EMBL" id="AYEV01000044">
    <property type="protein sequence ID" value="ESK53636.1"/>
    <property type="molecule type" value="Genomic_DNA"/>
</dbReference>
<dbReference type="PANTHER" id="PTHR38340">
    <property type="entry name" value="S-LAYER PROTEIN"/>
    <property type="match status" value="1"/>
</dbReference>
<dbReference type="eggNOG" id="COG2931">
    <property type="taxonomic scope" value="Bacteria"/>
</dbReference>
<feature type="region of interest" description="Disordered" evidence="4">
    <location>
        <begin position="240"/>
        <end position="272"/>
    </location>
</feature>
<dbReference type="RefSeq" id="WP_018680036.1">
    <property type="nucleotide sequence ID" value="NZ_AYEV01000044.1"/>
</dbReference>
<evidence type="ECO:0000256" key="4">
    <source>
        <dbReference type="SAM" id="MobiDB-lite"/>
    </source>
</evidence>
<dbReference type="OrthoDB" id="8481600at2"/>
<dbReference type="InterPro" id="IPR050557">
    <property type="entry name" value="RTX_toxin/Mannuronan_C5-epim"/>
</dbReference>
<evidence type="ECO:0000256" key="3">
    <source>
        <dbReference type="ARBA" id="ARBA00022837"/>
    </source>
</evidence>
<dbReference type="Pfam" id="PF00353">
    <property type="entry name" value="HemolysinCabind"/>
    <property type="match status" value="11"/>
</dbReference>
<dbReference type="PRINTS" id="PR00313">
    <property type="entry name" value="CABNDNGRPT"/>
</dbReference>
<dbReference type="STRING" id="202955.GCA_000759995_01191"/>
<evidence type="ECO:0000256" key="2">
    <source>
        <dbReference type="ARBA" id="ARBA00022525"/>
    </source>
</evidence>
<evidence type="ECO:0000313" key="6">
    <source>
        <dbReference type="Proteomes" id="UP000017404"/>
    </source>
</evidence>
<dbReference type="PATRIC" id="fig|1120928.5.peg.3302"/>
<dbReference type="SUPFAM" id="SSF51120">
    <property type="entry name" value="beta-Roll"/>
    <property type="match status" value="8"/>
</dbReference>
<evidence type="ECO:0008006" key="7">
    <source>
        <dbReference type="Google" id="ProtNLM"/>
    </source>
</evidence>
<sequence length="950" mass="97104">MAIIVIGDTINGTPEDDYISGGALITLSPNNTINGGDGNDIILGDTSSGTALLDKLALNGSALTAVNLGLNLDGWSLDENPLVADQAGIPHISNYVETTIGQAEFFRITPLLGAAFTVDIDFSDQDLVVEIVDSFGNVVATNDNASSTLGGLGSSSNNDPYLTFTPPLIALPYYIKVHPADSPVFTSNSHFLLNVSYQNPLVLVNELTGIVLSPVGNDVLNGGEGNDSLFGQGGADTLNGGNGNDLLHGGSGDDTLNGNEGNDTLNGGLGADSMSGGTGDDVYIVDNVGDVIVEQLDEGTDLVLSNLTHTLSANVENLTLTGSANINGTGNALANTIIGNTGNNILTGGLGNDLLNGGAGADVLIGGVGNDTYIIDNVGDVVTEQIGQGLDRVFSNITYTLGANLESLILYGTANIDGTGNELDNSILGNIANNILIGGLGNDTIDGGAGVDSLFGGLGNDTYIVDNTNDGVFESANQGVDRVFANVNYVLADNVENLILYGNSNVDGTGNSLVNKILGNIADNILDGAAGDDYLDGAAGNDILLGGLGNDSLFGDLGNDSLVGGQGNDSLDGGVGTDIMTGGVGNDTYYVDQLNDVVIEQVNEGTDRIFSKVSLSLAANVEDLILAGTSNINGTGNELANVLLGNAGINILAGGLGNDSLDGREGADTLLGGLGDDTYFVDNIGDVITELSNEGVDRVFSNVNYVLSANVENLILFGTTNISGTGNELANSLLGNSGNNLLIGGLGDDRLDGGIGADTLVGGGGNDTYFIDNVADSITELTGEGIDRVFSSVDYTLDSNVENLVLTGSSNILGNGNELANTLLGNGANNVLDGKAGNDIYTAGTGVDTVIFHLLSNTATGGNGTDTWTDFEVALNADKIDVSNLLIGFNGNQDLATVDQFLSVVDNGNDVRVFLDRDGSGTSYSDSLLLTLKNVDISLQMLLDNNQLVL</sequence>
<keyword evidence="6" id="KW-1185">Reference proteome</keyword>
<dbReference type="AlphaFoldDB" id="V2UYD3"/>
<name>V2UYD3_9GAMM</name>
<dbReference type="GO" id="GO:0005576">
    <property type="term" value="C:extracellular region"/>
    <property type="evidence" value="ECO:0007669"/>
    <property type="project" value="UniProtKB-SubCell"/>
</dbReference>
<feature type="compositionally biased region" description="Polar residues" evidence="4">
    <location>
        <begin position="256"/>
        <end position="265"/>
    </location>
</feature>
<proteinExistence type="predicted"/>
<gene>
    <name evidence="5" type="ORF">F990_03262</name>
</gene>
<dbReference type="InterPro" id="IPR018511">
    <property type="entry name" value="Hemolysin-typ_Ca-bd_CS"/>
</dbReference>
<dbReference type="Gene3D" id="2.150.10.10">
    <property type="entry name" value="Serralysin-like metalloprotease, C-terminal"/>
    <property type="match status" value="8"/>
</dbReference>
<dbReference type="PROSITE" id="PS00330">
    <property type="entry name" value="HEMOLYSIN_CALCIUM"/>
    <property type="match status" value="9"/>
</dbReference>
<keyword evidence="3" id="KW-0106">Calcium</keyword>
<dbReference type="Proteomes" id="UP000017404">
    <property type="component" value="Unassembled WGS sequence"/>
</dbReference>
<reference evidence="5 6" key="1">
    <citation type="submission" date="2013-10" db="EMBL/GenBank/DDBJ databases">
        <title>The Genome Sequence of Acinetobacter tjernbergiae CIP107465.</title>
        <authorList>
            <consortium name="The Broad Institute Genomics Platform"/>
            <consortium name="The Broad Institute Genome Sequencing Center for Infectious Disease"/>
            <person name="Cerqueira G."/>
            <person name="Feldgarden M."/>
            <person name="Courvalin P."/>
            <person name="Grillot-Courvalin C."/>
            <person name="Clermont D."/>
            <person name="Rocha E."/>
            <person name="Yoon E.-J."/>
            <person name="Nemec A."/>
            <person name="Young S.K."/>
            <person name="Zeng Q."/>
            <person name="Gargeya S."/>
            <person name="Fitzgerald M."/>
            <person name="Abouelleil A."/>
            <person name="Alvarado L."/>
            <person name="Berlin A.M."/>
            <person name="Chapman S.B."/>
            <person name="Gainer-Dewar J."/>
            <person name="Goldberg J."/>
            <person name="Gnerre S."/>
            <person name="Griggs A."/>
            <person name="Gujja S."/>
            <person name="Hansen M."/>
            <person name="Howarth C."/>
            <person name="Imamovic A."/>
            <person name="Ireland A."/>
            <person name="Larimer J."/>
            <person name="McCowan C."/>
            <person name="Murphy C."/>
            <person name="Pearson M."/>
            <person name="Poon T.W."/>
            <person name="Priest M."/>
            <person name="Roberts A."/>
            <person name="Saif S."/>
            <person name="Shea T."/>
            <person name="Sykes S."/>
            <person name="Wortman J."/>
            <person name="Nusbaum C."/>
            <person name="Birren B."/>
        </authorList>
    </citation>
    <scope>NUCLEOTIDE SEQUENCE [LARGE SCALE GENOMIC DNA]</scope>
    <source>
        <strain evidence="5 6">CIP 107465</strain>
    </source>
</reference>
<dbReference type="InterPro" id="IPR001343">
    <property type="entry name" value="Hemolysn_Ca-bd"/>
</dbReference>
<organism evidence="5 6">
    <name type="scientific">Acinetobacter tjernbergiae DSM 14971 = CIP 107465</name>
    <dbReference type="NCBI Taxonomy" id="1120928"/>
    <lineage>
        <taxon>Bacteria</taxon>
        <taxon>Pseudomonadati</taxon>
        <taxon>Pseudomonadota</taxon>
        <taxon>Gammaproteobacteria</taxon>
        <taxon>Moraxellales</taxon>
        <taxon>Moraxellaceae</taxon>
        <taxon>Acinetobacter</taxon>
    </lineage>
</organism>
<accession>V2UYD3</accession>
<comment type="caution">
    <text evidence="5">The sequence shown here is derived from an EMBL/GenBank/DDBJ whole genome shotgun (WGS) entry which is preliminary data.</text>
</comment>
<dbReference type="PANTHER" id="PTHR38340:SF1">
    <property type="entry name" value="S-LAYER PROTEIN"/>
    <property type="match status" value="1"/>
</dbReference>
<dbReference type="InterPro" id="IPR011049">
    <property type="entry name" value="Serralysin-like_metalloprot_C"/>
</dbReference>
<protein>
    <recommendedName>
        <fullName evidence="7">Haemolysin-type calcium binding-related domain-containing protein</fullName>
    </recommendedName>
</protein>
<comment type="subcellular location">
    <subcellularLocation>
        <location evidence="1">Secreted</location>
    </subcellularLocation>
</comment>